<evidence type="ECO:0000256" key="1">
    <source>
        <dbReference type="ARBA" id="ARBA00000012"/>
    </source>
</evidence>
<evidence type="ECO:0000256" key="9">
    <source>
        <dbReference type="RuleBase" id="RU361205"/>
    </source>
</evidence>
<evidence type="ECO:0000256" key="7">
    <source>
        <dbReference type="ARBA" id="ARBA00022842"/>
    </source>
</evidence>
<dbReference type="GO" id="GO:0004156">
    <property type="term" value="F:dihydropteroate synthase activity"/>
    <property type="evidence" value="ECO:0007669"/>
    <property type="project" value="UniProtKB-EC"/>
</dbReference>
<sequence>MNLCAPWPKIAGILNVTPDSFSDGGCHLQTRNAVERGLQMVVEGAHIIDVGGESTRPGAARVSAEEQMKRILPVIDALVAHEVPISVDTTSALVARVCIDRGATMINDISAGKDDPAMFPLAVEREVDICLMHKRGNPAVMQQLTHYDDVVDEVHHYLAMRAQAFLEAGGSAGRLFLDPGIGLPKDSQANLRLIMSMGRLRQLGYQTYLGASRKSFIGAICQVEDPRERLPGSLVVAMEAYRQGVHMLRVHDVAATVQALKMAAALWAHTDNNKL</sequence>
<keyword evidence="12" id="KW-1185">Reference proteome</keyword>
<accession>E6W477</accession>
<evidence type="ECO:0000256" key="2">
    <source>
        <dbReference type="ARBA" id="ARBA00001946"/>
    </source>
</evidence>
<protein>
    <recommendedName>
        <fullName evidence="4 9">Dihydropteroate synthase</fullName>
        <shortName evidence="9">DHPS</shortName>
        <ecNumber evidence="4 9">2.5.1.15</ecNumber>
    </recommendedName>
    <alternativeName>
        <fullName evidence="9">Dihydropteroate pyrophosphorylase</fullName>
    </alternativeName>
</protein>
<dbReference type="KEGG" id="din:Selin_2325"/>
<gene>
    <name evidence="11" type="ordered locus">Selin_2325</name>
</gene>
<dbReference type="PROSITE" id="PS00792">
    <property type="entry name" value="DHPS_1"/>
    <property type="match status" value="1"/>
</dbReference>
<comment type="cofactor">
    <cofactor evidence="2 9">
        <name>Mg(2+)</name>
        <dbReference type="ChEBI" id="CHEBI:18420"/>
    </cofactor>
</comment>
<evidence type="ECO:0000313" key="11">
    <source>
        <dbReference type="EMBL" id="ADU67041.1"/>
    </source>
</evidence>
<proteinExistence type="inferred from homology"/>
<dbReference type="EC" id="2.5.1.15" evidence="4 9"/>
<dbReference type="GO" id="GO:0046872">
    <property type="term" value="F:metal ion binding"/>
    <property type="evidence" value="ECO:0007669"/>
    <property type="project" value="UniProtKB-KW"/>
</dbReference>
<dbReference type="GO" id="GO:0046654">
    <property type="term" value="P:tetrahydrofolate biosynthetic process"/>
    <property type="evidence" value="ECO:0007669"/>
    <property type="project" value="UniProtKB-UniPathway"/>
</dbReference>
<comment type="function">
    <text evidence="9">Catalyzes the condensation of para-aminobenzoate (pABA) with 6-hydroxymethyl-7,8-dihydropterin diphosphate (DHPt-PP) to form 7,8-dihydropteroate (H2Pte), the immediate precursor of folate derivatives.</text>
</comment>
<keyword evidence="7 9" id="KW-0460">Magnesium</keyword>
<dbReference type="FunCoup" id="E6W477">
    <property type="interactions" value="448"/>
</dbReference>
<evidence type="ECO:0000256" key="3">
    <source>
        <dbReference type="ARBA" id="ARBA00004763"/>
    </source>
</evidence>
<dbReference type="AlphaFoldDB" id="E6W477"/>
<comment type="pathway">
    <text evidence="3 9">Cofactor biosynthesis; tetrahydrofolate biosynthesis; 7,8-dihydrofolate from 2-amino-4-hydroxy-6-hydroxymethyl-7,8-dihydropteridine diphosphate and 4-aminobenzoate: step 1/2.</text>
</comment>
<evidence type="ECO:0000256" key="6">
    <source>
        <dbReference type="ARBA" id="ARBA00022723"/>
    </source>
</evidence>
<dbReference type="SUPFAM" id="SSF51717">
    <property type="entry name" value="Dihydropteroate synthetase-like"/>
    <property type="match status" value="1"/>
</dbReference>
<dbReference type="PANTHER" id="PTHR20941">
    <property type="entry name" value="FOLATE SYNTHESIS PROTEINS"/>
    <property type="match status" value="1"/>
</dbReference>
<dbReference type="InterPro" id="IPR011005">
    <property type="entry name" value="Dihydropteroate_synth-like_sf"/>
</dbReference>
<evidence type="ECO:0000256" key="8">
    <source>
        <dbReference type="ARBA" id="ARBA00022909"/>
    </source>
</evidence>
<comment type="catalytic activity">
    <reaction evidence="1">
        <text>(7,8-dihydropterin-6-yl)methyl diphosphate + 4-aminobenzoate = 7,8-dihydropteroate + diphosphate</text>
        <dbReference type="Rhea" id="RHEA:19949"/>
        <dbReference type="ChEBI" id="CHEBI:17836"/>
        <dbReference type="ChEBI" id="CHEBI:17839"/>
        <dbReference type="ChEBI" id="CHEBI:33019"/>
        <dbReference type="ChEBI" id="CHEBI:72950"/>
        <dbReference type="EC" id="2.5.1.15"/>
    </reaction>
</comment>
<organism evidence="11 12">
    <name type="scientific">Desulfurispirillum indicum (strain ATCC BAA-1389 / DSM 22839 / S5)</name>
    <dbReference type="NCBI Taxonomy" id="653733"/>
    <lineage>
        <taxon>Bacteria</taxon>
        <taxon>Pseudomonadati</taxon>
        <taxon>Chrysiogenota</taxon>
        <taxon>Chrysiogenia</taxon>
        <taxon>Chrysiogenales</taxon>
        <taxon>Chrysiogenaceae</taxon>
        <taxon>Desulfurispirillum</taxon>
    </lineage>
</organism>
<keyword evidence="5 9" id="KW-0808">Transferase</keyword>
<dbReference type="STRING" id="653733.Selin_2325"/>
<dbReference type="Proteomes" id="UP000002572">
    <property type="component" value="Chromosome"/>
</dbReference>
<dbReference type="InterPro" id="IPR006390">
    <property type="entry name" value="DHP_synth_dom"/>
</dbReference>
<evidence type="ECO:0000256" key="4">
    <source>
        <dbReference type="ARBA" id="ARBA00012458"/>
    </source>
</evidence>
<evidence type="ECO:0000256" key="5">
    <source>
        <dbReference type="ARBA" id="ARBA00022679"/>
    </source>
</evidence>
<comment type="similarity">
    <text evidence="9">Belongs to the DHPS family.</text>
</comment>
<dbReference type="UniPathway" id="UPA00077">
    <property type="reaction ID" value="UER00156"/>
</dbReference>
<dbReference type="EMBL" id="CP002432">
    <property type="protein sequence ID" value="ADU67041.1"/>
    <property type="molecule type" value="Genomic_DNA"/>
</dbReference>
<dbReference type="Gene3D" id="3.20.20.20">
    <property type="entry name" value="Dihydropteroate synthase-like"/>
    <property type="match status" value="1"/>
</dbReference>
<evidence type="ECO:0000313" key="12">
    <source>
        <dbReference type="Proteomes" id="UP000002572"/>
    </source>
</evidence>
<dbReference type="InterPro" id="IPR045031">
    <property type="entry name" value="DHP_synth-like"/>
</dbReference>
<dbReference type="RefSeq" id="WP_013506915.1">
    <property type="nucleotide sequence ID" value="NC_014836.1"/>
</dbReference>
<dbReference type="GO" id="GO:0046656">
    <property type="term" value="P:folic acid biosynthetic process"/>
    <property type="evidence" value="ECO:0007669"/>
    <property type="project" value="UniProtKB-KW"/>
</dbReference>
<reference evidence="11 12" key="1">
    <citation type="submission" date="2010-12" db="EMBL/GenBank/DDBJ databases">
        <title>Complete sequence of Desulfurispirillum indicum S5.</title>
        <authorList>
            <consortium name="US DOE Joint Genome Institute"/>
            <person name="Lucas S."/>
            <person name="Copeland A."/>
            <person name="Lapidus A."/>
            <person name="Cheng J.-F."/>
            <person name="Goodwin L."/>
            <person name="Pitluck S."/>
            <person name="Chertkov O."/>
            <person name="Held B."/>
            <person name="Detter J.C."/>
            <person name="Han C."/>
            <person name="Tapia R."/>
            <person name="Land M."/>
            <person name="Hauser L."/>
            <person name="Kyrpides N."/>
            <person name="Ivanova N."/>
            <person name="Mikhailova N."/>
            <person name="Haggblom M."/>
            <person name="Rauschenbach I."/>
            <person name="Bini E."/>
            <person name="Woyke T."/>
        </authorList>
    </citation>
    <scope>NUCLEOTIDE SEQUENCE [LARGE SCALE GENOMIC DNA]</scope>
    <source>
        <strain evidence="12">ATCC BAA-1389 / DSM 22839 / S5</strain>
    </source>
</reference>
<dbReference type="InterPro" id="IPR000489">
    <property type="entry name" value="Pterin-binding_dom"/>
</dbReference>
<evidence type="ECO:0000259" key="10">
    <source>
        <dbReference type="PROSITE" id="PS50972"/>
    </source>
</evidence>
<dbReference type="Pfam" id="PF00809">
    <property type="entry name" value="Pterin_bind"/>
    <property type="match status" value="1"/>
</dbReference>
<feature type="domain" description="Pterin-binding" evidence="10">
    <location>
        <begin position="8"/>
        <end position="261"/>
    </location>
</feature>
<keyword evidence="8 9" id="KW-0289">Folate biosynthesis</keyword>
<dbReference type="InParanoid" id="E6W477"/>
<dbReference type="NCBIfam" id="TIGR01496">
    <property type="entry name" value="DHPS"/>
    <property type="match status" value="1"/>
</dbReference>
<dbReference type="PANTHER" id="PTHR20941:SF1">
    <property type="entry name" value="FOLIC ACID SYNTHESIS PROTEIN FOL1"/>
    <property type="match status" value="1"/>
</dbReference>
<dbReference type="PROSITE" id="PS00793">
    <property type="entry name" value="DHPS_2"/>
    <property type="match status" value="1"/>
</dbReference>
<dbReference type="eggNOG" id="COG0294">
    <property type="taxonomic scope" value="Bacteria"/>
</dbReference>
<keyword evidence="6 9" id="KW-0479">Metal-binding</keyword>
<dbReference type="HOGENOM" id="CLU_008023_0_2_0"/>
<dbReference type="OrthoDB" id="9811744at2"/>
<dbReference type="CDD" id="cd00739">
    <property type="entry name" value="DHPS"/>
    <property type="match status" value="1"/>
</dbReference>
<name>E6W477_DESIS</name>
<dbReference type="PROSITE" id="PS50972">
    <property type="entry name" value="PTERIN_BINDING"/>
    <property type="match status" value="1"/>
</dbReference>